<evidence type="ECO:0000313" key="1">
    <source>
        <dbReference type="EMBL" id="GFT20646.1"/>
    </source>
</evidence>
<comment type="caution">
    <text evidence="1">The sequence shown here is derived from an EMBL/GenBank/DDBJ whole genome shotgun (WGS) entry which is preliminary data.</text>
</comment>
<dbReference type="EMBL" id="BMAW01010822">
    <property type="protein sequence ID" value="GFT20646.1"/>
    <property type="molecule type" value="Genomic_DNA"/>
</dbReference>
<sequence length="89" mass="10187">MQNLIDGPEAIPDFRKTIHNQCDNQVFELEDLKDSIKRGVKDILLCLLLIILAEVQPIALNLDGKPREDPLLNYKGNKMPINRNMFSKV</sequence>
<accession>A0A8X6NLX6</accession>
<dbReference type="Proteomes" id="UP000887013">
    <property type="component" value="Unassembled WGS sequence"/>
</dbReference>
<organism evidence="1 2">
    <name type="scientific">Nephila pilipes</name>
    <name type="common">Giant wood spider</name>
    <name type="synonym">Nephila maculata</name>
    <dbReference type="NCBI Taxonomy" id="299642"/>
    <lineage>
        <taxon>Eukaryota</taxon>
        <taxon>Metazoa</taxon>
        <taxon>Ecdysozoa</taxon>
        <taxon>Arthropoda</taxon>
        <taxon>Chelicerata</taxon>
        <taxon>Arachnida</taxon>
        <taxon>Araneae</taxon>
        <taxon>Araneomorphae</taxon>
        <taxon>Entelegynae</taxon>
        <taxon>Araneoidea</taxon>
        <taxon>Nephilidae</taxon>
        <taxon>Nephila</taxon>
    </lineage>
</organism>
<proteinExistence type="predicted"/>
<evidence type="ECO:0000313" key="2">
    <source>
        <dbReference type="Proteomes" id="UP000887013"/>
    </source>
</evidence>
<keyword evidence="2" id="KW-1185">Reference proteome</keyword>
<gene>
    <name evidence="1" type="ORF">NPIL_99041</name>
</gene>
<protein>
    <submittedName>
        <fullName evidence="1">Uncharacterized protein</fullName>
    </submittedName>
</protein>
<dbReference type="AlphaFoldDB" id="A0A8X6NLX6"/>
<name>A0A8X6NLX6_NEPPI</name>
<reference evidence="1" key="1">
    <citation type="submission" date="2020-08" db="EMBL/GenBank/DDBJ databases">
        <title>Multicomponent nature underlies the extraordinary mechanical properties of spider dragline silk.</title>
        <authorList>
            <person name="Kono N."/>
            <person name="Nakamura H."/>
            <person name="Mori M."/>
            <person name="Yoshida Y."/>
            <person name="Ohtoshi R."/>
            <person name="Malay A.D."/>
            <person name="Moran D.A.P."/>
            <person name="Tomita M."/>
            <person name="Numata K."/>
            <person name="Arakawa K."/>
        </authorList>
    </citation>
    <scope>NUCLEOTIDE SEQUENCE</scope>
</reference>